<evidence type="ECO:0000313" key="2">
    <source>
        <dbReference type="Proteomes" id="UP000284333"/>
    </source>
</evidence>
<comment type="caution">
    <text evidence="1">The sequence shown here is derived from an EMBL/GenBank/DDBJ whole genome shotgun (WGS) entry which is preliminary data.</text>
</comment>
<name>A0A438B0G1_9NOCA</name>
<reference evidence="1 2" key="1">
    <citation type="submission" date="2018-11" db="EMBL/GenBank/DDBJ databases">
        <title>Rhodococcus spongicola sp. nov. and Rhodococcus xishaensis sp. nov. from marine sponges.</title>
        <authorList>
            <person name="Li L."/>
            <person name="Lin H.W."/>
        </authorList>
    </citation>
    <scope>NUCLEOTIDE SEQUENCE [LARGE SCALE GENOMIC DNA]</scope>
    <source>
        <strain evidence="1 2">LHW50502</strain>
    </source>
</reference>
<organism evidence="1 2">
    <name type="scientific">Rhodococcus spongiicola</name>
    <dbReference type="NCBI Taxonomy" id="2487352"/>
    <lineage>
        <taxon>Bacteria</taxon>
        <taxon>Bacillati</taxon>
        <taxon>Actinomycetota</taxon>
        <taxon>Actinomycetes</taxon>
        <taxon>Mycobacteriales</taxon>
        <taxon>Nocardiaceae</taxon>
        <taxon>Rhodococcus</taxon>
    </lineage>
</organism>
<dbReference type="RefSeq" id="WP_127946138.1">
    <property type="nucleotide sequence ID" value="NZ_RKLN01000002.1"/>
</dbReference>
<dbReference type="AlphaFoldDB" id="A0A438B0G1"/>
<sequence>MEPFTGVDRQRVIHLAHKYYNALTNLQEESNTSADDVGDSELYRLGIEVDLAVDSLTERGGAGR</sequence>
<dbReference type="EMBL" id="RKLN01000002">
    <property type="protein sequence ID" value="RVW04444.1"/>
    <property type="molecule type" value="Genomic_DNA"/>
</dbReference>
<gene>
    <name evidence="1" type="ORF">EF834_05005</name>
</gene>
<dbReference type="Proteomes" id="UP000284333">
    <property type="component" value="Unassembled WGS sequence"/>
</dbReference>
<evidence type="ECO:0000313" key="1">
    <source>
        <dbReference type="EMBL" id="RVW04444.1"/>
    </source>
</evidence>
<accession>A0A438B0G1</accession>
<proteinExistence type="predicted"/>
<keyword evidence="2" id="KW-1185">Reference proteome</keyword>
<dbReference type="OrthoDB" id="4280289at2"/>
<protein>
    <submittedName>
        <fullName evidence="1">Uncharacterized protein</fullName>
    </submittedName>
</protein>